<name>A0A0E9S7P3_ANGAN</name>
<reference evidence="1" key="1">
    <citation type="submission" date="2014-11" db="EMBL/GenBank/DDBJ databases">
        <authorList>
            <person name="Amaro Gonzalez C."/>
        </authorList>
    </citation>
    <scope>NUCLEOTIDE SEQUENCE</scope>
</reference>
<protein>
    <submittedName>
        <fullName evidence="1">Uncharacterized protein</fullName>
    </submittedName>
</protein>
<reference evidence="1" key="2">
    <citation type="journal article" date="2015" name="Fish Shellfish Immunol.">
        <title>Early steps in the European eel (Anguilla anguilla)-Vibrio vulnificus interaction in the gills: Role of the RtxA13 toxin.</title>
        <authorList>
            <person name="Callol A."/>
            <person name="Pajuelo D."/>
            <person name="Ebbesson L."/>
            <person name="Teles M."/>
            <person name="MacKenzie S."/>
            <person name="Amaro C."/>
        </authorList>
    </citation>
    <scope>NUCLEOTIDE SEQUENCE</scope>
</reference>
<proteinExistence type="predicted"/>
<organism evidence="1">
    <name type="scientific">Anguilla anguilla</name>
    <name type="common">European freshwater eel</name>
    <name type="synonym">Muraena anguilla</name>
    <dbReference type="NCBI Taxonomy" id="7936"/>
    <lineage>
        <taxon>Eukaryota</taxon>
        <taxon>Metazoa</taxon>
        <taxon>Chordata</taxon>
        <taxon>Craniata</taxon>
        <taxon>Vertebrata</taxon>
        <taxon>Euteleostomi</taxon>
        <taxon>Actinopterygii</taxon>
        <taxon>Neopterygii</taxon>
        <taxon>Teleostei</taxon>
        <taxon>Anguilliformes</taxon>
        <taxon>Anguillidae</taxon>
        <taxon>Anguilla</taxon>
    </lineage>
</organism>
<sequence>MTVIATVWRTAFLFVYFLFNYT</sequence>
<accession>A0A0E9S7P3</accession>
<dbReference type="AlphaFoldDB" id="A0A0E9S7P3"/>
<dbReference type="EMBL" id="GBXM01072024">
    <property type="protein sequence ID" value="JAH36553.1"/>
    <property type="molecule type" value="Transcribed_RNA"/>
</dbReference>
<evidence type="ECO:0000313" key="1">
    <source>
        <dbReference type="EMBL" id="JAH36553.1"/>
    </source>
</evidence>